<proteinExistence type="predicted"/>
<protein>
    <submittedName>
        <fullName evidence="2">Nicotinamide/nicotinic acid mononucleotide adenylyltransferase 2</fullName>
    </submittedName>
</protein>
<accession>A0AAW1BR38</accession>
<sequence>MTEWKRHIETHTQKGEERLRRASGIPKEAPNQADATMTETTKTHVILLSCGSFNPITKGHIQMFVRLNGVARGPCVCGGGRASGRFLGGSWNGSEAAKTRWSEDREDPRGVARRFAVAFPAGRGGAAARIDLNNSGGCLENT</sequence>
<dbReference type="Proteomes" id="UP001474421">
    <property type="component" value="Unassembled WGS sequence"/>
</dbReference>
<evidence type="ECO:0000313" key="2">
    <source>
        <dbReference type="EMBL" id="KAK9403923.1"/>
    </source>
</evidence>
<dbReference type="InterPro" id="IPR014729">
    <property type="entry name" value="Rossmann-like_a/b/a_fold"/>
</dbReference>
<organism evidence="2 3">
    <name type="scientific">Crotalus adamanteus</name>
    <name type="common">Eastern diamondback rattlesnake</name>
    <dbReference type="NCBI Taxonomy" id="8729"/>
    <lineage>
        <taxon>Eukaryota</taxon>
        <taxon>Metazoa</taxon>
        <taxon>Chordata</taxon>
        <taxon>Craniata</taxon>
        <taxon>Vertebrata</taxon>
        <taxon>Euteleostomi</taxon>
        <taxon>Lepidosauria</taxon>
        <taxon>Squamata</taxon>
        <taxon>Bifurcata</taxon>
        <taxon>Unidentata</taxon>
        <taxon>Episquamata</taxon>
        <taxon>Toxicofera</taxon>
        <taxon>Serpentes</taxon>
        <taxon>Colubroidea</taxon>
        <taxon>Viperidae</taxon>
        <taxon>Crotalinae</taxon>
        <taxon>Crotalus</taxon>
    </lineage>
</organism>
<dbReference type="EMBL" id="JAOTOJ010000003">
    <property type="protein sequence ID" value="KAK9403923.1"/>
    <property type="molecule type" value="Genomic_DNA"/>
</dbReference>
<comment type="caution">
    <text evidence="2">The sequence shown here is derived from an EMBL/GenBank/DDBJ whole genome shotgun (WGS) entry which is preliminary data.</text>
</comment>
<gene>
    <name evidence="2" type="ORF">NXF25_008750</name>
</gene>
<reference evidence="2 3" key="1">
    <citation type="journal article" date="2024" name="Proc. Natl. Acad. Sci. U.S.A.">
        <title>The genetic regulatory architecture and epigenomic basis for age-related changes in rattlesnake venom.</title>
        <authorList>
            <person name="Hogan M.P."/>
            <person name="Holding M.L."/>
            <person name="Nystrom G.S."/>
            <person name="Colston T.J."/>
            <person name="Bartlett D.A."/>
            <person name="Mason A.J."/>
            <person name="Ellsworth S.A."/>
            <person name="Rautsaw R.M."/>
            <person name="Lawrence K.C."/>
            <person name="Strickland J.L."/>
            <person name="He B."/>
            <person name="Fraser P."/>
            <person name="Margres M.J."/>
            <person name="Gilbert D.M."/>
            <person name="Gibbs H.L."/>
            <person name="Parkinson C.L."/>
            <person name="Rokyta D.R."/>
        </authorList>
    </citation>
    <scope>NUCLEOTIDE SEQUENCE [LARGE SCALE GENOMIC DNA]</scope>
    <source>
        <strain evidence="2">DRR0105</strain>
    </source>
</reference>
<evidence type="ECO:0000256" key="1">
    <source>
        <dbReference type="SAM" id="MobiDB-lite"/>
    </source>
</evidence>
<feature type="region of interest" description="Disordered" evidence="1">
    <location>
        <begin position="1"/>
        <end position="35"/>
    </location>
</feature>
<keyword evidence="3" id="KW-1185">Reference proteome</keyword>
<dbReference type="SUPFAM" id="SSF52374">
    <property type="entry name" value="Nucleotidylyl transferase"/>
    <property type="match status" value="1"/>
</dbReference>
<keyword evidence="2" id="KW-0808">Transferase</keyword>
<dbReference type="Gene3D" id="3.40.50.620">
    <property type="entry name" value="HUPs"/>
    <property type="match status" value="1"/>
</dbReference>
<evidence type="ECO:0000313" key="3">
    <source>
        <dbReference type="Proteomes" id="UP001474421"/>
    </source>
</evidence>
<name>A0AAW1BR38_CROAD</name>
<feature type="compositionally biased region" description="Basic and acidic residues" evidence="1">
    <location>
        <begin position="1"/>
        <end position="20"/>
    </location>
</feature>
<dbReference type="GO" id="GO:0016779">
    <property type="term" value="F:nucleotidyltransferase activity"/>
    <property type="evidence" value="ECO:0007669"/>
    <property type="project" value="UniProtKB-KW"/>
</dbReference>
<keyword evidence="2" id="KW-0548">Nucleotidyltransferase</keyword>
<dbReference type="AlphaFoldDB" id="A0AAW1BR38"/>